<dbReference type="Pfam" id="PF00440">
    <property type="entry name" value="TetR_N"/>
    <property type="match status" value="1"/>
</dbReference>
<dbReference type="PROSITE" id="PS50977">
    <property type="entry name" value="HTH_TETR_2"/>
    <property type="match status" value="1"/>
</dbReference>
<evidence type="ECO:0000259" key="4">
    <source>
        <dbReference type="PROSITE" id="PS50977"/>
    </source>
</evidence>
<reference evidence="5 6" key="1">
    <citation type="submission" date="2011-08" db="EMBL/GenBank/DDBJ databases">
        <title>The Genome Sequence of Clostridium hathewayi WAL-18680.</title>
        <authorList>
            <consortium name="The Broad Institute Genome Sequencing Platform"/>
            <person name="Earl A."/>
            <person name="Ward D."/>
            <person name="Feldgarden M."/>
            <person name="Gevers D."/>
            <person name="Finegold S.M."/>
            <person name="Summanen P.H."/>
            <person name="Molitoris D.R."/>
            <person name="Song M."/>
            <person name="Daigneault M."/>
            <person name="Allen-Vercoe E."/>
            <person name="Young S.K."/>
            <person name="Zeng Q."/>
            <person name="Gargeya S."/>
            <person name="Fitzgerald M."/>
            <person name="Haas B."/>
            <person name="Abouelleil A."/>
            <person name="Alvarado L."/>
            <person name="Arachchi H.M."/>
            <person name="Berlin A."/>
            <person name="Brown A."/>
            <person name="Chapman S.B."/>
            <person name="Chen Z."/>
            <person name="Dunbar C."/>
            <person name="Freedman E."/>
            <person name="Gearin G."/>
            <person name="Gellesch M."/>
            <person name="Goldberg J."/>
            <person name="Griggs A."/>
            <person name="Gujja S."/>
            <person name="Heiman D."/>
            <person name="Howarth C."/>
            <person name="Larson L."/>
            <person name="Lui A."/>
            <person name="MacDonald P.J.P."/>
            <person name="Montmayeur A."/>
            <person name="Murphy C."/>
            <person name="Neiman D."/>
            <person name="Pearson M."/>
            <person name="Priest M."/>
            <person name="Roberts A."/>
            <person name="Saif S."/>
            <person name="Shea T."/>
            <person name="Shenoy N."/>
            <person name="Sisk P."/>
            <person name="Stolte C."/>
            <person name="Sykes S."/>
            <person name="Wortman J."/>
            <person name="Nusbaum C."/>
            <person name="Birren B."/>
        </authorList>
    </citation>
    <scope>NUCLEOTIDE SEQUENCE [LARGE SCALE GENOMIC DNA]</scope>
    <source>
        <strain evidence="5 6">WAL-18680</strain>
    </source>
</reference>
<evidence type="ECO:0000313" key="6">
    <source>
        <dbReference type="Proteomes" id="UP000005384"/>
    </source>
</evidence>
<evidence type="ECO:0000256" key="3">
    <source>
        <dbReference type="SAM" id="MobiDB-lite"/>
    </source>
</evidence>
<dbReference type="EMBL" id="ADLN01000089">
    <property type="protein sequence ID" value="EHI58770.1"/>
    <property type="molecule type" value="Genomic_DNA"/>
</dbReference>
<dbReference type="AlphaFoldDB" id="G5IIC3"/>
<evidence type="ECO:0000313" key="5">
    <source>
        <dbReference type="EMBL" id="EHI58770.1"/>
    </source>
</evidence>
<feature type="domain" description="HTH tetR-type" evidence="4">
    <location>
        <begin position="8"/>
        <end position="69"/>
    </location>
</feature>
<organism evidence="5 6">
    <name type="scientific">Hungatella hathewayi WAL-18680</name>
    <dbReference type="NCBI Taxonomy" id="742737"/>
    <lineage>
        <taxon>Bacteria</taxon>
        <taxon>Bacillati</taxon>
        <taxon>Bacillota</taxon>
        <taxon>Clostridia</taxon>
        <taxon>Lachnospirales</taxon>
        <taxon>Lachnospiraceae</taxon>
        <taxon>Hungatella</taxon>
    </lineage>
</organism>
<dbReference type="InterPro" id="IPR050624">
    <property type="entry name" value="HTH-type_Tx_Regulator"/>
</dbReference>
<feature type="region of interest" description="Disordered" evidence="3">
    <location>
        <begin position="86"/>
        <end position="114"/>
    </location>
</feature>
<accession>G5IIC3</accession>
<proteinExistence type="predicted"/>
<dbReference type="InterPro" id="IPR001647">
    <property type="entry name" value="HTH_TetR"/>
</dbReference>
<dbReference type="SUPFAM" id="SSF46689">
    <property type="entry name" value="Homeodomain-like"/>
    <property type="match status" value="1"/>
</dbReference>
<dbReference type="PANTHER" id="PTHR43479:SF11">
    <property type="entry name" value="ACREF_ENVCD OPERON REPRESSOR-RELATED"/>
    <property type="match status" value="1"/>
</dbReference>
<dbReference type="RefSeq" id="WP_006781230.1">
    <property type="nucleotide sequence ID" value="NZ_JH379028.1"/>
</dbReference>
<dbReference type="Proteomes" id="UP000005384">
    <property type="component" value="Unassembled WGS sequence"/>
</dbReference>
<dbReference type="InterPro" id="IPR009057">
    <property type="entry name" value="Homeodomain-like_sf"/>
</dbReference>
<evidence type="ECO:0000256" key="1">
    <source>
        <dbReference type="ARBA" id="ARBA00023125"/>
    </source>
</evidence>
<dbReference type="GO" id="GO:0003677">
    <property type="term" value="F:DNA binding"/>
    <property type="evidence" value="ECO:0007669"/>
    <property type="project" value="UniProtKB-UniRule"/>
</dbReference>
<evidence type="ECO:0000256" key="2">
    <source>
        <dbReference type="PROSITE-ProRule" id="PRU00335"/>
    </source>
</evidence>
<feature type="compositionally biased region" description="Polar residues" evidence="3">
    <location>
        <begin position="91"/>
        <end position="111"/>
    </location>
</feature>
<dbReference type="Gene3D" id="1.10.357.10">
    <property type="entry name" value="Tetracycline Repressor, domain 2"/>
    <property type="match status" value="1"/>
</dbReference>
<keyword evidence="1 2" id="KW-0238">DNA-binding</keyword>
<feature type="DNA-binding region" description="H-T-H motif" evidence="2">
    <location>
        <begin position="32"/>
        <end position="51"/>
    </location>
</feature>
<sequence>MPRNKYPEETVTRILDVSLKLFSEQGYNQVKMQDIVDALGGLTKGAVYHHFKNKEDIFDALLDRYYYALEPMHAIQNSDLSGLEKLKKSCPSGSGRQHTKPGNTSHSQTGCSKHRVFSSGRWKTAKRRLPQFF</sequence>
<protein>
    <recommendedName>
        <fullName evidence="4">HTH tetR-type domain-containing protein</fullName>
    </recommendedName>
</protein>
<dbReference type="HOGENOM" id="CLU_1903836_0_0_9"/>
<name>G5IIC3_9FIRM</name>
<gene>
    <name evidence="5" type="ORF">HMPREF9473_03251</name>
</gene>
<keyword evidence="6" id="KW-1185">Reference proteome</keyword>
<comment type="caution">
    <text evidence="5">The sequence shown here is derived from an EMBL/GenBank/DDBJ whole genome shotgun (WGS) entry which is preliminary data.</text>
</comment>
<dbReference type="PANTHER" id="PTHR43479">
    <property type="entry name" value="ACREF/ENVCD OPERON REPRESSOR-RELATED"/>
    <property type="match status" value="1"/>
</dbReference>